<feature type="domain" description="Aspartyl/asparaginy/proline hydroxylase" evidence="1">
    <location>
        <begin position="44"/>
        <end position="203"/>
    </location>
</feature>
<protein>
    <recommendedName>
        <fullName evidence="1">Aspartyl/asparaginy/proline hydroxylase domain-containing protein</fullName>
    </recommendedName>
</protein>
<evidence type="ECO:0000313" key="3">
    <source>
        <dbReference type="Proteomes" id="UP001055057"/>
    </source>
</evidence>
<keyword evidence="3" id="KW-1185">Reference proteome</keyword>
<accession>A0ABQ4TWD4</accession>
<dbReference type="Pfam" id="PF05118">
    <property type="entry name" value="Asp_Arg_Hydrox"/>
    <property type="match status" value="1"/>
</dbReference>
<organism evidence="2 3">
    <name type="scientific">Methylobacterium trifolii</name>
    <dbReference type="NCBI Taxonomy" id="1003092"/>
    <lineage>
        <taxon>Bacteria</taxon>
        <taxon>Pseudomonadati</taxon>
        <taxon>Pseudomonadota</taxon>
        <taxon>Alphaproteobacteria</taxon>
        <taxon>Hyphomicrobiales</taxon>
        <taxon>Methylobacteriaceae</taxon>
        <taxon>Methylobacterium</taxon>
    </lineage>
</organism>
<reference evidence="2" key="2">
    <citation type="submission" date="2021-08" db="EMBL/GenBank/DDBJ databases">
        <authorList>
            <person name="Tani A."/>
            <person name="Ola A."/>
            <person name="Ogura Y."/>
            <person name="Katsura K."/>
            <person name="Hayashi T."/>
        </authorList>
    </citation>
    <scope>NUCLEOTIDE SEQUENCE</scope>
    <source>
        <strain evidence="2">DSM 23632</strain>
    </source>
</reference>
<dbReference type="Proteomes" id="UP001055057">
    <property type="component" value="Unassembled WGS sequence"/>
</dbReference>
<dbReference type="InterPro" id="IPR007803">
    <property type="entry name" value="Asp/Arg/Pro-Hydrxlase"/>
</dbReference>
<reference evidence="2" key="1">
    <citation type="journal article" date="2021" name="Front. Microbiol.">
        <title>Comprehensive Comparative Genomics and Phenotyping of Methylobacterium Species.</title>
        <authorList>
            <person name="Alessa O."/>
            <person name="Ogura Y."/>
            <person name="Fujitani Y."/>
            <person name="Takami H."/>
            <person name="Hayashi T."/>
            <person name="Sahin N."/>
            <person name="Tani A."/>
        </authorList>
    </citation>
    <scope>NUCLEOTIDE SEQUENCE</scope>
    <source>
        <strain evidence="2">DSM 23632</strain>
    </source>
</reference>
<dbReference type="InterPro" id="IPR027443">
    <property type="entry name" value="IPNS-like_sf"/>
</dbReference>
<proteinExistence type="predicted"/>
<sequence length="221" mass="24360">MDAHPVRPPPQARGDRKLLDVHDATPMTAIPDRLRLPLRFDAEVLAAECAALGDTAWIAHFVTRNYAGDWDVIPLRAQAGATHPVMMIHSDPGCRDYADTPFFAACPALRAALAQFRCPLEAVRLMRLGPDSTIREHRDHDLAFEEGMVRIHVPILTHPGVVFTLNRRRVVMEAGSAWYLRLSEPHAVENPGPGARVHLVVDARVDPWIAVLFAAALAEAA</sequence>
<evidence type="ECO:0000259" key="1">
    <source>
        <dbReference type="Pfam" id="PF05118"/>
    </source>
</evidence>
<dbReference type="EMBL" id="BPRB01000026">
    <property type="protein sequence ID" value="GJE58298.1"/>
    <property type="molecule type" value="Genomic_DNA"/>
</dbReference>
<dbReference type="Gene3D" id="2.60.120.330">
    <property type="entry name" value="B-lactam Antibiotic, Isopenicillin N Synthase, Chain"/>
    <property type="match status" value="1"/>
</dbReference>
<dbReference type="SUPFAM" id="SSF51197">
    <property type="entry name" value="Clavaminate synthase-like"/>
    <property type="match status" value="1"/>
</dbReference>
<comment type="caution">
    <text evidence="2">The sequence shown here is derived from an EMBL/GenBank/DDBJ whole genome shotgun (WGS) entry which is preliminary data.</text>
</comment>
<evidence type="ECO:0000313" key="2">
    <source>
        <dbReference type="EMBL" id="GJE58298.1"/>
    </source>
</evidence>
<gene>
    <name evidence="2" type="ORF">MPOCJGCO_0377</name>
</gene>
<name>A0ABQ4TWD4_9HYPH</name>